<gene>
    <name evidence="5" type="primary">LOC107921713</name>
</gene>
<evidence type="ECO:0000256" key="2">
    <source>
        <dbReference type="SAM" id="Phobius"/>
    </source>
</evidence>
<dbReference type="GeneID" id="107921713"/>
<evidence type="ECO:0000256" key="1">
    <source>
        <dbReference type="ARBA" id="ARBA00022737"/>
    </source>
</evidence>
<keyword evidence="2" id="KW-0812">Transmembrane</keyword>
<reference evidence="4" key="1">
    <citation type="journal article" date="2020" name="Nat. Genet.">
        <title>Genomic diversifications of five Gossypium allopolyploid species and their impact on cotton improvement.</title>
        <authorList>
            <person name="Chen Z.J."/>
            <person name="Sreedasyam A."/>
            <person name="Ando A."/>
            <person name="Song Q."/>
            <person name="De Santiago L.M."/>
            <person name="Hulse-Kemp A.M."/>
            <person name="Ding M."/>
            <person name="Ye W."/>
            <person name="Kirkbride R.C."/>
            <person name="Jenkins J."/>
            <person name="Plott C."/>
            <person name="Lovell J."/>
            <person name="Lin Y.M."/>
            <person name="Vaughn R."/>
            <person name="Liu B."/>
            <person name="Simpson S."/>
            <person name="Scheffler B.E."/>
            <person name="Wen L."/>
            <person name="Saski C.A."/>
            <person name="Grover C.E."/>
            <person name="Hu G."/>
            <person name="Conover J.L."/>
            <person name="Carlson J.W."/>
            <person name="Shu S."/>
            <person name="Boston L.B."/>
            <person name="Williams M."/>
            <person name="Peterson D.G."/>
            <person name="McGee K."/>
            <person name="Jones D.C."/>
            <person name="Wendel J.F."/>
            <person name="Stelly D.M."/>
            <person name="Grimwood J."/>
            <person name="Schmutz J."/>
        </authorList>
    </citation>
    <scope>NUCLEOTIDE SEQUENCE [LARGE SCALE GENOMIC DNA]</scope>
    <source>
        <strain evidence="4">cv. TM-1</strain>
    </source>
</reference>
<keyword evidence="1" id="KW-0677">Repeat</keyword>
<dbReference type="PaxDb" id="3635-A0A1U8KX74"/>
<feature type="transmembrane region" description="Helical" evidence="2">
    <location>
        <begin position="89"/>
        <end position="105"/>
    </location>
</feature>
<proteinExistence type="predicted"/>
<dbReference type="KEGG" id="ghi:107921713"/>
<keyword evidence="4" id="KW-1185">Reference proteome</keyword>
<protein>
    <submittedName>
        <fullName evidence="5">FT-interacting protein 4-like</fullName>
    </submittedName>
</protein>
<accession>A0A1U8KX74</accession>
<dbReference type="Pfam" id="PF08372">
    <property type="entry name" value="PRT_C"/>
    <property type="match status" value="1"/>
</dbReference>
<sequence length="229" mass="26905">MNPLLPQMHHIYSLSIYQLDILRKQAVRILCSSLSLNELPLRQEVVEYMLDGGSQMWSLRKAKANFQRVLATFKCFSNARQWFDEIRKWNNSVVIVLVMAIYCIIVFKPDLILPTVTLYSIQVMILYWRKRPRRPTHIDVNLSVVGSVTADELDEEFDTFPSSRQFDVLQMRYDRLRSIVGRVVTVISDIATQVERFHSLLNWRDPRITMMFLVCCLVGSFMLYYLISL</sequence>
<evidence type="ECO:0000313" key="4">
    <source>
        <dbReference type="Proteomes" id="UP000818029"/>
    </source>
</evidence>
<reference evidence="5" key="2">
    <citation type="submission" date="2025-08" db="UniProtKB">
        <authorList>
            <consortium name="RefSeq"/>
        </authorList>
    </citation>
    <scope>IDENTIFICATION</scope>
</reference>
<dbReference type="PANTHER" id="PTHR31425:SF26">
    <property type="entry name" value="PROTEIN QUIRKY-LIKE"/>
    <property type="match status" value="1"/>
</dbReference>
<keyword evidence="2" id="KW-0472">Membrane</keyword>
<keyword evidence="2" id="KW-1133">Transmembrane helix</keyword>
<dbReference type="PANTHER" id="PTHR31425">
    <property type="entry name" value="PHOSPHORIBOSYLANTHRANILATE TRANSFERASE ISOFORM 1"/>
    <property type="match status" value="1"/>
</dbReference>
<dbReference type="AlphaFoldDB" id="A0A1U8KX74"/>
<organism evidence="4 5">
    <name type="scientific">Gossypium hirsutum</name>
    <name type="common">Upland cotton</name>
    <name type="synonym">Gossypium mexicanum</name>
    <dbReference type="NCBI Taxonomy" id="3635"/>
    <lineage>
        <taxon>Eukaryota</taxon>
        <taxon>Viridiplantae</taxon>
        <taxon>Streptophyta</taxon>
        <taxon>Embryophyta</taxon>
        <taxon>Tracheophyta</taxon>
        <taxon>Spermatophyta</taxon>
        <taxon>Magnoliopsida</taxon>
        <taxon>eudicotyledons</taxon>
        <taxon>Gunneridae</taxon>
        <taxon>Pentapetalae</taxon>
        <taxon>rosids</taxon>
        <taxon>malvids</taxon>
        <taxon>Malvales</taxon>
        <taxon>Malvaceae</taxon>
        <taxon>Malvoideae</taxon>
        <taxon>Gossypium</taxon>
    </lineage>
</organism>
<evidence type="ECO:0000259" key="3">
    <source>
        <dbReference type="Pfam" id="PF08372"/>
    </source>
</evidence>
<dbReference type="STRING" id="3635.A0A1U8KX74"/>
<dbReference type="RefSeq" id="XP_016707025.1">
    <property type="nucleotide sequence ID" value="XM_016851536.2"/>
</dbReference>
<dbReference type="Proteomes" id="UP000818029">
    <property type="component" value="Chromosome D01"/>
</dbReference>
<name>A0A1U8KX74_GOSHI</name>
<dbReference type="InterPro" id="IPR013583">
    <property type="entry name" value="MCTP_C"/>
</dbReference>
<feature type="transmembrane region" description="Helical" evidence="2">
    <location>
        <begin position="111"/>
        <end position="128"/>
    </location>
</feature>
<feature type="domain" description="Multiple C2" evidence="3">
    <location>
        <begin position="113"/>
        <end position="225"/>
    </location>
</feature>
<evidence type="ECO:0000313" key="5">
    <source>
        <dbReference type="RefSeq" id="XP_016707025.1"/>
    </source>
</evidence>
<dbReference type="InterPro" id="IPR047259">
    <property type="entry name" value="QUIRKY-like"/>
</dbReference>
<feature type="transmembrane region" description="Helical" evidence="2">
    <location>
        <begin position="208"/>
        <end position="227"/>
    </location>
</feature>